<dbReference type="AlphaFoldDB" id="E4MZP7"/>
<dbReference type="STRING" id="452652.KSE_41950"/>
<keyword evidence="2" id="KW-1185">Reference proteome</keyword>
<evidence type="ECO:0000313" key="2">
    <source>
        <dbReference type="Proteomes" id="UP000007076"/>
    </source>
</evidence>
<dbReference type="eggNOG" id="ENOG5033R22">
    <property type="taxonomic scope" value="Bacteria"/>
</dbReference>
<organism evidence="1 2">
    <name type="scientific">Kitasatospora setae (strain ATCC 33774 / DSM 43861 / JCM 3304 / KCC A-0304 / NBRC 14216 / KM-6054)</name>
    <name type="common">Streptomyces setae</name>
    <dbReference type="NCBI Taxonomy" id="452652"/>
    <lineage>
        <taxon>Bacteria</taxon>
        <taxon>Bacillati</taxon>
        <taxon>Actinomycetota</taxon>
        <taxon>Actinomycetes</taxon>
        <taxon>Kitasatosporales</taxon>
        <taxon>Streptomycetaceae</taxon>
        <taxon>Kitasatospora</taxon>
    </lineage>
</organism>
<dbReference type="RefSeq" id="WP_014137286.1">
    <property type="nucleotide sequence ID" value="NC_016109.1"/>
</dbReference>
<sequence length="467" mass="52111">MDFTDSYESWADAHTFFGTSLVPALPDPDDPLGAQKAAWTDRLALGTPNGHLLRHNALFDSLAAGGKLHLLHVTHALEKISRDGVLYPSGGCLVGSIYCAPLTATGSGFRPHNLGSYVLTREAPAFLAKIGRADHRPTPLVFELDLPPQAYQGLAGVDYLRLGSIHLAIYTHLEYLLSKSERHQLRETVVSRVKNSTAFLALAAAVAYRGAVVEPADFLRQLDATIPRLPILGYLFFEALSEYVMLHSTSPRTRRLAELGEFNNWLYKELLFAVPGMIGRFDLAKFHVPDLAVTLAKVDRTLDPASAAAYLTDRISHLVAARLFTPGQTPDRWRHTKWEFDGLAAQLGPLLGHLIHRELRTFGRSPDFYFYFDQVKALQAWNYWNHLDIPAPFNGTIPKGEIGINPAYPDLRYRVWRAEADEVGNLHPTEQLDLTVTPRLVDLRSTLMRNNQWAASPALARTHRRTG</sequence>
<dbReference type="KEGG" id="ksk:KSE_41950"/>
<dbReference type="EMBL" id="AP010968">
    <property type="protein sequence ID" value="BAJ29981.1"/>
    <property type="molecule type" value="Genomic_DNA"/>
</dbReference>
<dbReference type="Proteomes" id="UP000007076">
    <property type="component" value="Chromosome"/>
</dbReference>
<gene>
    <name evidence="1" type="ordered locus">KSE_41950</name>
</gene>
<accession>E4MZP7</accession>
<reference evidence="1 2" key="1">
    <citation type="journal article" date="2010" name="DNA Res.">
        <title>Genome sequence of Kitasatospora setae NBRC 14216T: an evolutionary snapshot of the family Streptomycetaceae.</title>
        <authorList>
            <person name="Ichikawa N."/>
            <person name="Oguchi A."/>
            <person name="Ikeda H."/>
            <person name="Ishikawa J."/>
            <person name="Kitani S."/>
            <person name="Watanabe Y."/>
            <person name="Nakamura S."/>
            <person name="Katano Y."/>
            <person name="Kishi E."/>
            <person name="Sasagawa M."/>
            <person name="Ankai A."/>
            <person name="Fukui S."/>
            <person name="Hashimoto Y."/>
            <person name="Kamata S."/>
            <person name="Otoguro M."/>
            <person name="Tanikawa S."/>
            <person name="Nihira T."/>
            <person name="Horinouchi S."/>
            <person name="Ohnishi Y."/>
            <person name="Hayakawa M."/>
            <person name="Kuzuyama T."/>
            <person name="Arisawa A."/>
            <person name="Nomoto F."/>
            <person name="Miura H."/>
            <person name="Takahashi Y."/>
            <person name="Fujita N."/>
        </authorList>
    </citation>
    <scope>NUCLEOTIDE SEQUENCE [LARGE SCALE GENOMIC DNA]</scope>
    <source>
        <strain evidence="2">ATCC 33774 / DSM 43861 / JCM 3304 / KCC A-0304 / NBRC 14216 / KM-6054</strain>
    </source>
</reference>
<evidence type="ECO:0000313" key="1">
    <source>
        <dbReference type="EMBL" id="BAJ29981.1"/>
    </source>
</evidence>
<name>E4MZP7_KITSK</name>
<dbReference type="PATRIC" id="fig|452652.3.peg.4189"/>
<protein>
    <submittedName>
        <fullName evidence="1">Uncharacterized protein</fullName>
    </submittedName>
</protein>
<proteinExistence type="predicted"/>
<dbReference type="HOGENOM" id="CLU_584974_0_0_11"/>